<dbReference type="Proteomes" id="UP000093199">
    <property type="component" value="Unassembled WGS sequence"/>
</dbReference>
<sequence>MLNEDVRISAYFQQVTRTDDMDFYYFQQALAQYKPLMTKLVYQYVAKNRRHEFFVYAELALYEALQAYDSTRGPFSNCAYQYIKTALLREVRRDAAFTKKHVPVEPQTLMLMAHDERTPRHIEEVFERKIVAHVSEEELAFLYALYVDNYSYAEISARFGVPIETLKKRRQRLIARLTARSHV</sequence>
<dbReference type="InterPro" id="IPR014284">
    <property type="entry name" value="RNA_pol_sigma-70_dom"/>
</dbReference>
<evidence type="ECO:0008006" key="3">
    <source>
        <dbReference type="Google" id="ProtNLM"/>
    </source>
</evidence>
<dbReference type="SUPFAM" id="SSF88946">
    <property type="entry name" value="Sigma2 domain of RNA polymerase sigma factors"/>
    <property type="match status" value="1"/>
</dbReference>
<proteinExistence type="predicted"/>
<keyword evidence="2" id="KW-1185">Reference proteome</keyword>
<dbReference type="Gene3D" id="1.10.10.10">
    <property type="entry name" value="Winged helix-like DNA-binding domain superfamily/Winged helix DNA-binding domain"/>
    <property type="match status" value="1"/>
</dbReference>
<dbReference type="RefSeq" id="WP_066544658.1">
    <property type="nucleotide sequence ID" value="NZ_MASJ01000010.1"/>
</dbReference>
<dbReference type="InterPro" id="IPR036388">
    <property type="entry name" value="WH-like_DNA-bd_sf"/>
</dbReference>
<dbReference type="AlphaFoldDB" id="A0A1C0YHJ6"/>
<accession>A0A1C0YHJ6</accession>
<organism evidence="1 2">
    <name type="scientific">Caryophanon tenue</name>
    <dbReference type="NCBI Taxonomy" id="33978"/>
    <lineage>
        <taxon>Bacteria</taxon>
        <taxon>Bacillati</taxon>
        <taxon>Bacillota</taxon>
        <taxon>Bacilli</taxon>
        <taxon>Bacillales</taxon>
        <taxon>Caryophanaceae</taxon>
        <taxon>Caryophanon</taxon>
    </lineage>
</organism>
<dbReference type="GO" id="GO:0003700">
    <property type="term" value="F:DNA-binding transcription factor activity"/>
    <property type="evidence" value="ECO:0007669"/>
    <property type="project" value="InterPro"/>
</dbReference>
<comment type="caution">
    <text evidence="1">The sequence shown here is derived from an EMBL/GenBank/DDBJ whole genome shotgun (WGS) entry which is preliminary data.</text>
</comment>
<dbReference type="GO" id="GO:0006352">
    <property type="term" value="P:DNA-templated transcription initiation"/>
    <property type="evidence" value="ECO:0007669"/>
    <property type="project" value="InterPro"/>
</dbReference>
<dbReference type="InterPro" id="IPR013324">
    <property type="entry name" value="RNA_pol_sigma_r3/r4-like"/>
</dbReference>
<evidence type="ECO:0000313" key="1">
    <source>
        <dbReference type="EMBL" id="OCS86627.1"/>
    </source>
</evidence>
<evidence type="ECO:0000313" key="2">
    <source>
        <dbReference type="Proteomes" id="UP000093199"/>
    </source>
</evidence>
<dbReference type="STRING" id="33978.A6M13_13015"/>
<dbReference type="NCBIfam" id="TIGR02937">
    <property type="entry name" value="sigma70-ECF"/>
    <property type="match status" value="1"/>
</dbReference>
<dbReference type="InterPro" id="IPR013325">
    <property type="entry name" value="RNA_pol_sigma_r2"/>
</dbReference>
<dbReference type="SUPFAM" id="SSF88659">
    <property type="entry name" value="Sigma3 and sigma4 domains of RNA polymerase sigma factors"/>
    <property type="match status" value="1"/>
</dbReference>
<protein>
    <recommendedName>
        <fullName evidence="3">RNA polymerase sigma-70 region 2 domain-containing protein</fullName>
    </recommendedName>
</protein>
<name>A0A1C0YHJ6_9BACL</name>
<gene>
    <name evidence="1" type="ORF">A6M13_13015</name>
</gene>
<dbReference type="EMBL" id="MASJ01000010">
    <property type="protein sequence ID" value="OCS86627.1"/>
    <property type="molecule type" value="Genomic_DNA"/>
</dbReference>
<reference evidence="1 2" key="1">
    <citation type="submission" date="2016-07" db="EMBL/GenBank/DDBJ databases">
        <title>Caryophanon tenue genome sequencing.</title>
        <authorList>
            <person name="Verma A."/>
            <person name="Pal Y."/>
            <person name="Krishnamurthi S."/>
        </authorList>
    </citation>
    <scope>NUCLEOTIDE SEQUENCE [LARGE SCALE GENOMIC DNA]</scope>
    <source>
        <strain evidence="1 2">DSM 14152</strain>
    </source>
</reference>